<dbReference type="AlphaFoldDB" id="A0A9Q6S4T0"/>
<accession>A0A9Q6S4T0</accession>
<feature type="region of interest" description="Disordered" evidence="1">
    <location>
        <begin position="1"/>
        <end position="23"/>
    </location>
</feature>
<proteinExistence type="predicted"/>
<dbReference type="Pfam" id="PF00196">
    <property type="entry name" value="GerE"/>
    <property type="match status" value="1"/>
</dbReference>
<gene>
    <name evidence="3" type="ORF">A9O66_18700</name>
</gene>
<feature type="domain" description="HTH luxR-type" evidence="2">
    <location>
        <begin position="19"/>
        <end position="76"/>
    </location>
</feature>
<dbReference type="GO" id="GO:0003677">
    <property type="term" value="F:DNA binding"/>
    <property type="evidence" value="ECO:0007669"/>
    <property type="project" value="InterPro"/>
</dbReference>
<name>A0A9Q6S4T0_9BURK</name>
<evidence type="ECO:0000259" key="2">
    <source>
        <dbReference type="SMART" id="SM00421"/>
    </source>
</evidence>
<evidence type="ECO:0000256" key="1">
    <source>
        <dbReference type="SAM" id="MobiDB-lite"/>
    </source>
</evidence>
<organism evidence="3 4">
    <name type="scientific">Paraburkholderia caribensis</name>
    <dbReference type="NCBI Taxonomy" id="75105"/>
    <lineage>
        <taxon>Bacteria</taxon>
        <taxon>Pseudomonadati</taxon>
        <taxon>Pseudomonadota</taxon>
        <taxon>Betaproteobacteria</taxon>
        <taxon>Burkholderiales</taxon>
        <taxon>Burkholderiaceae</taxon>
        <taxon>Paraburkholderia</taxon>
    </lineage>
</organism>
<sequence>MVHKSGSPKLITAAREHSANSQTAFEQKLLTRIAEGESDKEIGRRLDTSTHNVDYHLRKLRKPFGVSKRIELTYLTAKKELI</sequence>
<dbReference type="Gene3D" id="1.10.10.10">
    <property type="entry name" value="Winged helix-like DNA-binding domain superfamily/Winged helix DNA-binding domain"/>
    <property type="match status" value="1"/>
</dbReference>
<dbReference type="InterPro" id="IPR000792">
    <property type="entry name" value="Tscrpt_reg_LuxR_C"/>
</dbReference>
<protein>
    <recommendedName>
        <fullName evidence="2">HTH luxR-type domain-containing protein</fullName>
    </recommendedName>
</protein>
<dbReference type="EMBL" id="CP015959">
    <property type="protein sequence ID" value="QLB64508.1"/>
    <property type="molecule type" value="Genomic_DNA"/>
</dbReference>
<dbReference type="InterPro" id="IPR016032">
    <property type="entry name" value="Sig_transdc_resp-reg_C-effctor"/>
</dbReference>
<dbReference type="GO" id="GO:0006355">
    <property type="term" value="P:regulation of DNA-templated transcription"/>
    <property type="evidence" value="ECO:0007669"/>
    <property type="project" value="InterPro"/>
</dbReference>
<reference evidence="3 4" key="1">
    <citation type="journal article" date="2014" name="Genome Announc.">
        <title>Draft Genome Sequence of the Haloacid-Degrading Burkholderia caribensis Strain MBA4.</title>
        <authorList>
            <person name="Pan Y."/>
            <person name="Kong K.F."/>
            <person name="Tsang J.S."/>
        </authorList>
    </citation>
    <scope>NUCLEOTIDE SEQUENCE [LARGE SCALE GENOMIC DNA]</scope>
    <source>
        <strain evidence="3 4">852011</strain>
    </source>
</reference>
<evidence type="ECO:0000313" key="3">
    <source>
        <dbReference type="EMBL" id="QLB64508.1"/>
    </source>
</evidence>
<dbReference type="InterPro" id="IPR036388">
    <property type="entry name" value="WH-like_DNA-bd_sf"/>
</dbReference>
<dbReference type="Proteomes" id="UP000509548">
    <property type="component" value="Chromosome 2"/>
</dbReference>
<dbReference type="SUPFAM" id="SSF46894">
    <property type="entry name" value="C-terminal effector domain of the bipartite response regulators"/>
    <property type="match status" value="1"/>
</dbReference>
<evidence type="ECO:0000313" key="4">
    <source>
        <dbReference type="Proteomes" id="UP000509548"/>
    </source>
</evidence>
<dbReference type="SMART" id="SM00421">
    <property type="entry name" value="HTH_LUXR"/>
    <property type="match status" value="1"/>
</dbReference>